<protein>
    <submittedName>
        <fullName evidence="1">Uncharacterized protein</fullName>
    </submittedName>
</protein>
<dbReference type="AlphaFoldDB" id="A0A5J4TPP0"/>
<accession>A0A5J4TPP0</accession>
<proteinExistence type="predicted"/>
<dbReference type="EMBL" id="SNRW01027316">
    <property type="protein sequence ID" value="KAA6360167.1"/>
    <property type="molecule type" value="Genomic_DNA"/>
</dbReference>
<evidence type="ECO:0000313" key="1">
    <source>
        <dbReference type="EMBL" id="KAA6360167.1"/>
    </source>
</evidence>
<gene>
    <name evidence="1" type="ORF">EZS28_044306</name>
</gene>
<organism evidence="1 2">
    <name type="scientific">Streblomastix strix</name>
    <dbReference type="NCBI Taxonomy" id="222440"/>
    <lineage>
        <taxon>Eukaryota</taxon>
        <taxon>Metamonada</taxon>
        <taxon>Preaxostyla</taxon>
        <taxon>Oxymonadida</taxon>
        <taxon>Streblomastigidae</taxon>
        <taxon>Streblomastix</taxon>
    </lineage>
</organism>
<feature type="non-terminal residue" evidence="1">
    <location>
        <position position="206"/>
    </location>
</feature>
<comment type="caution">
    <text evidence="1">The sequence shown here is derived from an EMBL/GenBank/DDBJ whole genome shotgun (WGS) entry which is preliminary data.</text>
</comment>
<evidence type="ECO:0000313" key="2">
    <source>
        <dbReference type="Proteomes" id="UP000324800"/>
    </source>
</evidence>
<name>A0A5J4TPP0_9EUKA</name>
<sequence length="206" mass="23132">MWTIEQALKYAKELNPSDTEEQLLINAKQLQNPLTISSKYGVIIIEIEPESAKTNTSNAQIQFTRCRFINTHGSHTGAIDVRYNVGPIKLTNCHFHQTNAELGAKFVPDAYYAHALYFYGVGLWSKIMSENFRQCYAMCTSPAILVQDSETDEINRTSTLFRTYITSLLVDLQGSDYAGDGTAKNPFTQVSSAVHSSNPKMNKYIE</sequence>
<dbReference type="Proteomes" id="UP000324800">
    <property type="component" value="Unassembled WGS sequence"/>
</dbReference>
<reference evidence="1 2" key="1">
    <citation type="submission" date="2019-03" db="EMBL/GenBank/DDBJ databases">
        <title>Single cell metagenomics reveals metabolic interactions within the superorganism composed of flagellate Streblomastix strix and complex community of Bacteroidetes bacteria on its surface.</title>
        <authorList>
            <person name="Treitli S.C."/>
            <person name="Kolisko M."/>
            <person name="Husnik F."/>
            <person name="Keeling P."/>
            <person name="Hampl V."/>
        </authorList>
    </citation>
    <scope>NUCLEOTIDE SEQUENCE [LARGE SCALE GENOMIC DNA]</scope>
    <source>
        <strain evidence="1">ST1C</strain>
    </source>
</reference>